<dbReference type="RefSeq" id="WP_207778402.1">
    <property type="nucleotide sequence ID" value="NZ_QENZ01000003.1"/>
</dbReference>
<keyword evidence="7" id="KW-0482">Metalloprotease</keyword>
<keyword evidence="3" id="KW-0645">Protease</keyword>
<dbReference type="GO" id="GO:0046872">
    <property type="term" value="F:metal ion binding"/>
    <property type="evidence" value="ECO:0007669"/>
    <property type="project" value="UniProtKB-KW"/>
</dbReference>
<keyword evidence="6" id="KW-0862">Zinc</keyword>
<evidence type="ECO:0000256" key="7">
    <source>
        <dbReference type="ARBA" id="ARBA00023049"/>
    </source>
</evidence>
<dbReference type="PANTHER" id="PTHR43690:SF17">
    <property type="entry name" value="PROTEIN YHJJ"/>
    <property type="match status" value="1"/>
</dbReference>
<comment type="cofactor">
    <cofactor evidence="1">
        <name>Zn(2+)</name>
        <dbReference type="ChEBI" id="CHEBI:29105"/>
    </cofactor>
</comment>
<evidence type="ECO:0000256" key="5">
    <source>
        <dbReference type="ARBA" id="ARBA00022801"/>
    </source>
</evidence>
<dbReference type="Pfam" id="PF05193">
    <property type="entry name" value="Peptidase_M16_C"/>
    <property type="match status" value="2"/>
</dbReference>
<keyword evidence="9" id="KW-0732">Signal</keyword>
<dbReference type="InterPro" id="IPR050626">
    <property type="entry name" value="Peptidase_M16"/>
</dbReference>
<reference evidence="12 13" key="1">
    <citation type="submission" date="2018-05" db="EMBL/GenBank/DDBJ databases">
        <title>Genomic Encyclopedia of Type Strains, Phase IV (KMG-IV): sequencing the most valuable type-strain genomes for metagenomic binning, comparative biology and taxonomic classification.</title>
        <authorList>
            <person name="Goeker M."/>
        </authorList>
    </citation>
    <scope>NUCLEOTIDE SEQUENCE [LARGE SCALE GENOMIC DNA]</scope>
    <source>
        <strain evidence="12 13">DSM 28579</strain>
    </source>
</reference>
<keyword evidence="4" id="KW-0479">Metal-binding</keyword>
<feature type="domain" description="Peptidase M16 N-terminal" evidence="10">
    <location>
        <begin position="59"/>
        <end position="106"/>
    </location>
</feature>
<evidence type="ECO:0000256" key="2">
    <source>
        <dbReference type="ARBA" id="ARBA00007261"/>
    </source>
</evidence>
<feature type="domain" description="Peptidase M16 C-terminal" evidence="11">
    <location>
        <begin position="264"/>
        <end position="435"/>
    </location>
</feature>
<evidence type="ECO:0000313" key="13">
    <source>
        <dbReference type="Proteomes" id="UP000251835"/>
    </source>
</evidence>
<evidence type="ECO:0000256" key="8">
    <source>
        <dbReference type="RuleBase" id="RU004447"/>
    </source>
</evidence>
<evidence type="ECO:0000313" key="12">
    <source>
        <dbReference type="EMBL" id="PVX52470.1"/>
    </source>
</evidence>
<protein>
    <submittedName>
        <fullName evidence="12">Putative Zn-dependent peptidase</fullName>
    </submittedName>
</protein>
<comment type="similarity">
    <text evidence="2 8">Belongs to the peptidase M16 family.</text>
</comment>
<evidence type="ECO:0000256" key="9">
    <source>
        <dbReference type="SAM" id="SignalP"/>
    </source>
</evidence>
<evidence type="ECO:0000259" key="10">
    <source>
        <dbReference type="Pfam" id="PF00675"/>
    </source>
</evidence>
<dbReference type="Gene3D" id="3.30.830.10">
    <property type="entry name" value="Metalloenzyme, LuxS/M16 peptidase-like"/>
    <property type="match status" value="4"/>
</dbReference>
<accession>A0A7L4URT8</accession>
<name>A0A7L4URT8_BALHA</name>
<evidence type="ECO:0000256" key="6">
    <source>
        <dbReference type="ARBA" id="ARBA00022833"/>
    </source>
</evidence>
<feature type="domain" description="Peptidase M16 C-terminal" evidence="11">
    <location>
        <begin position="757"/>
        <end position="870"/>
    </location>
</feature>
<organism evidence="12 13">
    <name type="scientific">Balneicella halophila</name>
    <dbReference type="NCBI Taxonomy" id="1537566"/>
    <lineage>
        <taxon>Bacteria</taxon>
        <taxon>Pseudomonadati</taxon>
        <taxon>Bacteroidota</taxon>
        <taxon>Bacteroidia</taxon>
        <taxon>Bacteroidales</taxon>
        <taxon>Balneicellaceae</taxon>
        <taxon>Balneicella</taxon>
    </lineage>
</organism>
<evidence type="ECO:0000256" key="4">
    <source>
        <dbReference type="ARBA" id="ARBA00022723"/>
    </source>
</evidence>
<dbReference type="AlphaFoldDB" id="A0A7L4URT8"/>
<dbReference type="GO" id="GO:0006508">
    <property type="term" value="P:proteolysis"/>
    <property type="evidence" value="ECO:0007669"/>
    <property type="project" value="UniProtKB-KW"/>
</dbReference>
<keyword evidence="13" id="KW-1185">Reference proteome</keyword>
<dbReference type="Proteomes" id="UP000251835">
    <property type="component" value="Unassembled WGS sequence"/>
</dbReference>
<dbReference type="GO" id="GO:0004222">
    <property type="term" value="F:metalloendopeptidase activity"/>
    <property type="evidence" value="ECO:0007669"/>
    <property type="project" value="InterPro"/>
</dbReference>
<dbReference type="InterPro" id="IPR007863">
    <property type="entry name" value="Peptidase_M16_C"/>
</dbReference>
<evidence type="ECO:0000259" key="11">
    <source>
        <dbReference type="Pfam" id="PF05193"/>
    </source>
</evidence>
<dbReference type="InterPro" id="IPR001431">
    <property type="entry name" value="Pept_M16_Zn_BS"/>
</dbReference>
<evidence type="ECO:0000256" key="1">
    <source>
        <dbReference type="ARBA" id="ARBA00001947"/>
    </source>
</evidence>
<proteinExistence type="inferred from homology"/>
<dbReference type="PROSITE" id="PS00143">
    <property type="entry name" value="INSULINASE"/>
    <property type="match status" value="1"/>
</dbReference>
<sequence length="978" mass="112173">MMKRLFILSAFLFLSLALRAEDKVYKVEKHTDANGYSYETVTNDPTGTRIYTLENGLKVYLSKNENAPRIQTYIPVRTGSNNDPVTNTGLAHYLEHMLFKGTSKVGALDWGSEKELLQQISDLYEEHKAEQDLEKRKEIYKKIDSISQIAATYVAANEYDKLMSSMGASGTNAHTWYEETVYQNNIPANELERWLELESERFSELVLRLFHTELEAVYEEFNRAQDNDFRLVHYAMIDALFPNHPYGQQTTIGTSEHLKTPSMKAIHEYFGTYYVPNNMAIVLVGDIEFDKTIALVDQYFGNFKSKPLPEKTFPREEPITEPIIKEVFSKEAERMSMAFRFDGGTGSEDEKYVTLIDMILANGKAGLIDLNINQAQKMLSAGCSPNILKEYTYHSFNGMPKQGQTLEEVRDLLLEQIEKVKKGEFPEWLIEATINDMELNAIRSIEKANNVASLLYSSYIQGVDWANRLAFYQDLRKISKDDIVKFANEHYKDNYVIVYKRQGENKNLVKVENPGITPIQIDRTKVSEFGTNLLAKQTGSLKPQFIDYKEKIKSTELNGKKIEYIINEDNDLFDLSIIFDMGSFNDKKLSLAVSYLEYLGTDKYTPEQIKQEFYKIGVSYSVSSGSEKSYISLSGLKANMSKGLDLLEHLLANVQAEPEAYKEMVKNILKSRKNAKTNKGYILRGGLMNFAKYGEDSPLRDVLSREELQAINPSELVSIIEGLLNYKHRIFYYGNDVAGLKDALQKYHNFGMNKEYPKAKKYTEVDTGNKVYFTDYDMVQAQLMMLRKAGEFSTKEMALSSMFNQYFGAGLSSIVFQEIRESKSLAYSAYAYYAIPGDKDDHTYVMAFIGTQANKLPEALDAMNELMNDMPLAHKNFEAAKESALKQIESQRITRSSIFWNYESLKKLGIDYDIRKDIYEELKTMTLDDLQKFFKEAVKGDNYTLILIGDKKTMPMEKLKEFGDVEELDVDYLFNNKE</sequence>
<dbReference type="PANTHER" id="PTHR43690">
    <property type="entry name" value="NARDILYSIN"/>
    <property type="match status" value="1"/>
</dbReference>
<dbReference type="EMBL" id="QENZ01000003">
    <property type="protein sequence ID" value="PVX52470.1"/>
    <property type="molecule type" value="Genomic_DNA"/>
</dbReference>
<comment type="caution">
    <text evidence="12">The sequence shown here is derived from an EMBL/GenBank/DDBJ whole genome shotgun (WGS) entry which is preliminary data.</text>
</comment>
<dbReference type="Pfam" id="PF00675">
    <property type="entry name" value="Peptidase_M16"/>
    <property type="match status" value="1"/>
</dbReference>
<evidence type="ECO:0000256" key="3">
    <source>
        <dbReference type="ARBA" id="ARBA00022670"/>
    </source>
</evidence>
<dbReference type="SUPFAM" id="SSF63411">
    <property type="entry name" value="LuxS/MPP-like metallohydrolase"/>
    <property type="match status" value="4"/>
</dbReference>
<dbReference type="InterPro" id="IPR011765">
    <property type="entry name" value="Pept_M16_N"/>
</dbReference>
<feature type="signal peptide" evidence="9">
    <location>
        <begin position="1"/>
        <end position="20"/>
    </location>
</feature>
<feature type="chain" id="PRO_5029627492" evidence="9">
    <location>
        <begin position="21"/>
        <end position="978"/>
    </location>
</feature>
<dbReference type="InterPro" id="IPR011249">
    <property type="entry name" value="Metalloenz_LuxS/M16"/>
</dbReference>
<keyword evidence="5" id="KW-0378">Hydrolase</keyword>
<gene>
    <name evidence="12" type="ORF">C7377_0788</name>
</gene>